<dbReference type="EMBL" id="BMHA01000002">
    <property type="protein sequence ID" value="GGI04212.1"/>
    <property type="molecule type" value="Genomic_DNA"/>
</dbReference>
<dbReference type="PANTHER" id="PTHR42711">
    <property type="entry name" value="ABC TRANSPORTER ATP-BINDING PROTEIN"/>
    <property type="match status" value="1"/>
</dbReference>
<evidence type="ECO:0000256" key="2">
    <source>
        <dbReference type="ARBA" id="ARBA00005417"/>
    </source>
</evidence>
<evidence type="ECO:0000259" key="7">
    <source>
        <dbReference type="PROSITE" id="PS50893"/>
    </source>
</evidence>
<dbReference type="InterPro" id="IPR027417">
    <property type="entry name" value="P-loop_NTPase"/>
</dbReference>
<name>A0A8J3ESU3_9ACTN</name>
<sequence length="302" mass="31758">MPPLDLPAAPAAAATTAVIVVERLHYRYPGAATAAVENLSFRVAPGEVLGFLGPSGAGKSTTQQVLTGRLRGGDGHVRVLGVAPTALRPAERARIGVSFEQPALYPKLTAREQLTFFAALGGGTRARDVDDLLGRLGLADHADQRVGTYSKGMRTRLDLARALLHRPEVLLLDEPTGGLDPASSALVRQVVADERDRGAAVLLTTHDMELATALADRVALLAQGRLAASGTPRELVLAAGERGIVLTTDDGRRLARPLHAAGSDPEVLAWLRDPALATVHTTEPTLGEVFVRLTGQSLRADA</sequence>
<comment type="subcellular location">
    <subcellularLocation>
        <location evidence="1">Cell membrane</location>
        <topology evidence="1">Peripheral membrane protein</topology>
    </subcellularLocation>
</comment>
<reference evidence="8" key="2">
    <citation type="submission" date="2020-09" db="EMBL/GenBank/DDBJ databases">
        <authorList>
            <person name="Sun Q."/>
            <person name="Zhou Y."/>
        </authorList>
    </citation>
    <scope>NUCLEOTIDE SEQUENCE</scope>
    <source>
        <strain evidence="8">CGMCC 1.14988</strain>
    </source>
</reference>
<evidence type="ECO:0000313" key="8">
    <source>
        <dbReference type="EMBL" id="GGI04212.1"/>
    </source>
</evidence>
<gene>
    <name evidence="8" type="ORF">GCM10011354_07980</name>
</gene>
<dbReference type="PROSITE" id="PS50893">
    <property type="entry name" value="ABC_TRANSPORTER_2"/>
    <property type="match status" value="1"/>
</dbReference>
<dbReference type="Gene3D" id="3.40.50.300">
    <property type="entry name" value="P-loop containing nucleotide triphosphate hydrolases"/>
    <property type="match status" value="1"/>
</dbReference>
<organism evidence="8 9">
    <name type="scientific">Egicoccus halophilus</name>
    <dbReference type="NCBI Taxonomy" id="1670830"/>
    <lineage>
        <taxon>Bacteria</taxon>
        <taxon>Bacillati</taxon>
        <taxon>Actinomycetota</taxon>
        <taxon>Nitriliruptoria</taxon>
        <taxon>Egicoccales</taxon>
        <taxon>Egicoccaceae</taxon>
        <taxon>Egicoccus</taxon>
    </lineage>
</organism>
<evidence type="ECO:0000256" key="6">
    <source>
        <dbReference type="ARBA" id="ARBA00023251"/>
    </source>
</evidence>
<feature type="domain" description="ABC transporter" evidence="7">
    <location>
        <begin position="19"/>
        <end position="248"/>
    </location>
</feature>
<dbReference type="GO" id="GO:0005886">
    <property type="term" value="C:plasma membrane"/>
    <property type="evidence" value="ECO:0007669"/>
    <property type="project" value="UniProtKB-SubCell"/>
</dbReference>
<dbReference type="Pfam" id="PF00005">
    <property type="entry name" value="ABC_tran"/>
    <property type="match status" value="1"/>
</dbReference>
<evidence type="ECO:0000256" key="5">
    <source>
        <dbReference type="ARBA" id="ARBA00022840"/>
    </source>
</evidence>
<dbReference type="RefSeq" id="WP_205745316.1">
    <property type="nucleotide sequence ID" value="NZ_BMHA01000002.1"/>
</dbReference>
<dbReference type="GO" id="GO:0005524">
    <property type="term" value="F:ATP binding"/>
    <property type="evidence" value="ECO:0007669"/>
    <property type="project" value="UniProtKB-KW"/>
</dbReference>
<evidence type="ECO:0000256" key="3">
    <source>
        <dbReference type="ARBA" id="ARBA00022448"/>
    </source>
</evidence>
<dbReference type="InterPro" id="IPR050763">
    <property type="entry name" value="ABC_transporter_ATP-binding"/>
</dbReference>
<dbReference type="SUPFAM" id="SSF52540">
    <property type="entry name" value="P-loop containing nucleoside triphosphate hydrolases"/>
    <property type="match status" value="1"/>
</dbReference>
<dbReference type="GO" id="GO:0016887">
    <property type="term" value="F:ATP hydrolysis activity"/>
    <property type="evidence" value="ECO:0007669"/>
    <property type="project" value="InterPro"/>
</dbReference>
<keyword evidence="9" id="KW-1185">Reference proteome</keyword>
<keyword evidence="5 8" id="KW-0067">ATP-binding</keyword>
<dbReference type="AlphaFoldDB" id="A0A8J3ESU3"/>
<comment type="caution">
    <text evidence="8">The sequence shown here is derived from an EMBL/GenBank/DDBJ whole genome shotgun (WGS) entry which is preliminary data.</text>
</comment>
<evidence type="ECO:0000256" key="1">
    <source>
        <dbReference type="ARBA" id="ARBA00004202"/>
    </source>
</evidence>
<dbReference type="InterPro" id="IPR003593">
    <property type="entry name" value="AAA+_ATPase"/>
</dbReference>
<keyword evidence="6" id="KW-0046">Antibiotic resistance</keyword>
<keyword evidence="4" id="KW-0547">Nucleotide-binding</keyword>
<protein>
    <submittedName>
        <fullName evidence="8">ABC transporter ATP-binding protein</fullName>
    </submittedName>
</protein>
<dbReference type="GO" id="GO:0046677">
    <property type="term" value="P:response to antibiotic"/>
    <property type="evidence" value="ECO:0007669"/>
    <property type="project" value="UniProtKB-KW"/>
</dbReference>
<proteinExistence type="inferred from homology"/>
<evidence type="ECO:0000313" key="9">
    <source>
        <dbReference type="Proteomes" id="UP000650511"/>
    </source>
</evidence>
<dbReference type="InterPro" id="IPR017871">
    <property type="entry name" value="ABC_transporter-like_CS"/>
</dbReference>
<reference evidence="8" key="1">
    <citation type="journal article" date="2014" name="Int. J. Syst. Evol. Microbiol.">
        <title>Complete genome sequence of Corynebacterium casei LMG S-19264T (=DSM 44701T), isolated from a smear-ripened cheese.</title>
        <authorList>
            <consortium name="US DOE Joint Genome Institute (JGI-PGF)"/>
            <person name="Walter F."/>
            <person name="Albersmeier A."/>
            <person name="Kalinowski J."/>
            <person name="Ruckert C."/>
        </authorList>
    </citation>
    <scope>NUCLEOTIDE SEQUENCE</scope>
    <source>
        <strain evidence="8">CGMCC 1.14988</strain>
    </source>
</reference>
<dbReference type="SMART" id="SM00382">
    <property type="entry name" value="AAA"/>
    <property type="match status" value="1"/>
</dbReference>
<dbReference type="Proteomes" id="UP000650511">
    <property type="component" value="Unassembled WGS sequence"/>
</dbReference>
<keyword evidence="3" id="KW-0813">Transport</keyword>
<comment type="similarity">
    <text evidence="2">Belongs to the ABC transporter superfamily.</text>
</comment>
<dbReference type="PANTHER" id="PTHR42711:SF5">
    <property type="entry name" value="ABC TRANSPORTER ATP-BINDING PROTEIN NATA"/>
    <property type="match status" value="1"/>
</dbReference>
<dbReference type="InterPro" id="IPR003439">
    <property type="entry name" value="ABC_transporter-like_ATP-bd"/>
</dbReference>
<evidence type="ECO:0000256" key="4">
    <source>
        <dbReference type="ARBA" id="ARBA00022741"/>
    </source>
</evidence>
<accession>A0A8J3ESU3</accession>
<dbReference type="PROSITE" id="PS00211">
    <property type="entry name" value="ABC_TRANSPORTER_1"/>
    <property type="match status" value="1"/>
</dbReference>